<name>A0AAV6WQR4_9LAMI</name>
<dbReference type="AlphaFoldDB" id="A0AAV6WQR4"/>
<protein>
    <recommendedName>
        <fullName evidence="4">Retrotransposon gag domain-containing protein</fullName>
    </recommendedName>
</protein>
<evidence type="ECO:0000256" key="1">
    <source>
        <dbReference type="SAM" id="MobiDB-lite"/>
    </source>
</evidence>
<accession>A0AAV6WQR4</accession>
<feature type="region of interest" description="Disordered" evidence="1">
    <location>
        <begin position="1"/>
        <end position="34"/>
    </location>
</feature>
<evidence type="ECO:0008006" key="4">
    <source>
        <dbReference type="Google" id="ProtNLM"/>
    </source>
</evidence>
<reference evidence="2" key="1">
    <citation type="submission" date="2019-10" db="EMBL/GenBank/DDBJ databases">
        <authorList>
            <person name="Zhang R."/>
            <person name="Pan Y."/>
            <person name="Wang J."/>
            <person name="Ma R."/>
            <person name="Yu S."/>
        </authorList>
    </citation>
    <scope>NUCLEOTIDE SEQUENCE</scope>
    <source>
        <strain evidence="2">LA-IB0</strain>
        <tissue evidence="2">Leaf</tissue>
    </source>
</reference>
<evidence type="ECO:0000313" key="3">
    <source>
        <dbReference type="Proteomes" id="UP000826271"/>
    </source>
</evidence>
<comment type="caution">
    <text evidence="2">The sequence shown here is derived from an EMBL/GenBank/DDBJ whole genome shotgun (WGS) entry which is preliminary data.</text>
</comment>
<gene>
    <name evidence="2" type="ORF">BUALT_Bualt15G0138500</name>
</gene>
<feature type="compositionally biased region" description="Polar residues" evidence="1">
    <location>
        <begin position="7"/>
        <end position="18"/>
    </location>
</feature>
<dbReference type="Proteomes" id="UP000826271">
    <property type="component" value="Unassembled WGS sequence"/>
</dbReference>
<sequence length="157" mass="17487">MPPPTVPQASGIESSFSIPATRGTHHNVMGMNAPKRRDNLSGKHLEKFETCALLHQYTDGVKCRVFLTALTRAAQLCKKYQKTLLSLFNMHQGTIETLREYIRRFNAVGLEIPSGSAEMLANAFAQGLNDGEFFGSLAKKPANNFDNLQAREEKYIL</sequence>
<evidence type="ECO:0000313" key="2">
    <source>
        <dbReference type="EMBL" id="KAG8369315.1"/>
    </source>
</evidence>
<keyword evidence="3" id="KW-1185">Reference proteome</keyword>
<proteinExistence type="predicted"/>
<organism evidence="2 3">
    <name type="scientific">Buddleja alternifolia</name>
    <dbReference type="NCBI Taxonomy" id="168488"/>
    <lineage>
        <taxon>Eukaryota</taxon>
        <taxon>Viridiplantae</taxon>
        <taxon>Streptophyta</taxon>
        <taxon>Embryophyta</taxon>
        <taxon>Tracheophyta</taxon>
        <taxon>Spermatophyta</taxon>
        <taxon>Magnoliopsida</taxon>
        <taxon>eudicotyledons</taxon>
        <taxon>Gunneridae</taxon>
        <taxon>Pentapetalae</taxon>
        <taxon>asterids</taxon>
        <taxon>lamiids</taxon>
        <taxon>Lamiales</taxon>
        <taxon>Scrophulariaceae</taxon>
        <taxon>Buddlejeae</taxon>
        <taxon>Buddleja</taxon>
    </lineage>
</organism>
<dbReference type="EMBL" id="WHWC01000015">
    <property type="protein sequence ID" value="KAG8369315.1"/>
    <property type="molecule type" value="Genomic_DNA"/>
</dbReference>